<dbReference type="GO" id="GO:0009117">
    <property type="term" value="P:nucleotide metabolic process"/>
    <property type="evidence" value="ECO:0007669"/>
    <property type="project" value="UniProtKB-KW"/>
</dbReference>
<accession>A0A2S9V6P0</accession>
<proteinExistence type="inferred from homology"/>
<comment type="function">
    <text evidence="5">Nucleoside triphosphate pyrophosphatase that hydrolyzes 7-methyl-GTP (m(7)GTP). May have a dual role in cell division arrest and in preventing the incorporation of modified nucleotides into cellular nucleic acids.</text>
</comment>
<dbReference type="CDD" id="cd00555">
    <property type="entry name" value="Maf"/>
    <property type="match status" value="1"/>
</dbReference>
<sequence length="205" mass="22556">MTSPRIILASSSNYRKAQLANIGFQVPGISPNIDETANPGEAPQDLACRLSLEKARAVAANYPDAVIIGGDQVATVTDKTGHVHILGKPGTLDKAIEQLELCSGNKVRFITALSLVHQAQQREQTRFEDVYVTFSELSDSVIERYLLKEQPYDCAGSFKAEGAGVLLFDRIESRDPNTLIGLPVMLLRDMLADWHINLLDLTLRH</sequence>
<evidence type="ECO:0000256" key="4">
    <source>
        <dbReference type="ARBA" id="ARBA00023080"/>
    </source>
</evidence>
<dbReference type="SUPFAM" id="SSF52972">
    <property type="entry name" value="ITPase-like"/>
    <property type="match status" value="1"/>
</dbReference>
<reference evidence="7" key="1">
    <citation type="journal article" date="2020" name="Int. J. Syst. Evol. Microbiol.">
        <title>Alteromonas alba sp. nov., a marine bacterium isolated from the seawater of the West Pacific Ocean.</title>
        <authorList>
            <person name="Sun C."/>
            <person name="Wu Y.-H."/>
            <person name="Xamxidin M."/>
            <person name="Cheng H."/>
            <person name="Xu X.-W."/>
        </authorList>
    </citation>
    <scope>NUCLEOTIDE SEQUENCE [LARGE SCALE GENOMIC DNA]</scope>
    <source>
        <strain evidence="7">190</strain>
    </source>
</reference>
<dbReference type="OrthoDB" id="9813694at2"/>
<feature type="site" description="Important for substrate specificity" evidence="5">
    <location>
        <position position="14"/>
    </location>
</feature>
<dbReference type="GO" id="GO:0047429">
    <property type="term" value="F:nucleoside triphosphate diphosphatase activity"/>
    <property type="evidence" value="ECO:0007669"/>
    <property type="project" value="InterPro"/>
</dbReference>
<dbReference type="InterPro" id="IPR003697">
    <property type="entry name" value="Maf-like"/>
</dbReference>
<dbReference type="Gene3D" id="3.90.950.10">
    <property type="match status" value="1"/>
</dbReference>
<gene>
    <name evidence="6" type="primary">maf</name>
    <name evidence="6" type="ORF">C6Y40_18235</name>
</gene>
<evidence type="ECO:0000256" key="5">
    <source>
        <dbReference type="HAMAP-Rule" id="MF_00528"/>
    </source>
</evidence>
<dbReference type="InterPro" id="IPR029001">
    <property type="entry name" value="ITPase-like_fam"/>
</dbReference>
<feature type="active site" description="Proton acceptor" evidence="5">
    <location>
        <position position="71"/>
    </location>
</feature>
<evidence type="ECO:0000256" key="1">
    <source>
        <dbReference type="ARBA" id="ARBA00004496"/>
    </source>
</evidence>
<evidence type="ECO:0000313" key="6">
    <source>
        <dbReference type="EMBL" id="PRO72122.1"/>
    </source>
</evidence>
<dbReference type="Proteomes" id="UP000238949">
    <property type="component" value="Unassembled WGS sequence"/>
</dbReference>
<dbReference type="Pfam" id="PF02545">
    <property type="entry name" value="Maf"/>
    <property type="match status" value="1"/>
</dbReference>
<dbReference type="EC" id="3.6.1.-" evidence="5"/>
<comment type="similarity">
    <text evidence="5">Belongs to the Maf family. YceF subfamily.</text>
</comment>
<evidence type="ECO:0000313" key="7">
    <source>
        <dbReference type="Proteomes" id="UP000238949"/>
    </source>
</evidence>
<keyword evidence="7" id="KW-1185">Reference proteome</keyword>
<dbReference type="RefSeq" id="WP_105935835.1">
    <property type="nucleotide sequence ID" value="NZ_PVNP01000192.1"/>
</dbReference>
<dbReference type="PANTHER" id="PTHR43213:SF10">
    <property type="entry name" value="7-METHYL-GTP PYROPHOSPHATASE"/>
    <property type="match status" value="1"/>
</dbReference>
<dbReference type="EMBL" id="PVNP01000192">
    <property type="protein sequence ID" value="PRO72122.1"/>
    <property type="molecule type" value="Genomic_DNA"/>
</dbReference>
<dbReference type="GO" id="GO:0005737">
    <property type="term" value="C:cytoplasm"/>
    <property type="evidence" value="ECO:0007669"/>
    <property type="project" value="UniProtKB-SubCell"/>
</dbReference>
<comment type="subcellular location">
    <subcellularLocation>
        <location evidence="1 5">Cytoplasm</location>
    </subcellularLocation>
</comment>
<dbReference type="NCBIfam" id="TIGR00172">
    <property type="entry name" value="maf"/>
    <property type="match status" value="1"/>
</dbReference>
<dbReference type="PANTHER" id="PTHR43213">
    <property type="entry name" value="BIFUNCTIONAL DTTP/UTP PYROPHOSPHATASE/METHYLTRANSFERASE PROTEIN-RELATED"/>
    <property type="match status" value="1"/>
</dbReference>
<evidence type="ECO:0000256" key="3">
    <source>
        <dbReference type="ARBA" id="ARBA00022801"/>
    </source>
</evidence>
<feature type="site" description="Important for substrate specificity" evidence="5">
    <location>
        <position position="161"/>
    </location>
</feature>
<dbReference type="PIRSF" id="PIRSF006305">
    <property type="entry name" value="Maf"/>
    <property type="match status" value="1"/>
</dbReference>
<feature type="site" description="Important for substrate specificity" evidence="5">
    <location>
        <position position="72"/>
    </location>
</feature>
<keyword evidence="2 5" id="KW-0963">Cytoplasm</keyword>
<name>A0A2S9V6P0_9ALTE</name>
<evidence type="ECO:0000256" key="2">
    <source>
        <dbReference type="ARBA" id="ARBA00022490"/>
    </source>
</evidence>
<comment type="caution">
    <text evidence="6">The sequence shown here is derived from an EMBL/GenBank/DDBJ whole genome shotgun (WGS) entry which is preliminary data.</text>
</comment>
<comment type="cofactor">
    <cofactor evidence="5">
        <name>a divalent metal cation</name>
        <dbReference type="ChEBI" id="CHEBI:60240"/>
    </cofactor>
</comment>
<keyword evidence="3 5" id="KW-0378">Hydrolase</keyword>
<organism evidence="6 7">
    <name type="scientific">Alteromonas alba</name>
    <dbReference type="NCBI Taxonomy" id="2079529"/>
    <lineage>
        <taxon>Bacteria</taxon>
        <taxon>Pseudomonadati</taxon>
        <taxon>Pseudomonadota</taxon>
        <taxon>Gammaproteobacteria</taxon>
        <taxon>Alteromonadales</taxon>
        <taxon>Alteromonadaceae</taxon>
        <taxon>Alteromonas/Salinimonas group</taxon>
        <taxon>Alteromonas</taxon>
    </lineage>
</organism>
<keyword evidence="4 5" id="KW-0546">Nucleotide metabolism</keyword>
<comment type="catalytic activity">
    <reaction evidence="5">
        <text>N(7)-methyl-GTP + H2O = N(7)-methyl-GMP + diphosphate + H(+)</text>
        <dbReference type="Rhea" id="RHEA:58744"/>
        <dbReference type="ChEBI" id="CHEBI:15377"/>
        <dbReference type="ChEBI" id="CHEBI:15378"/>
        <dbReference type="ChEBI" id="CHEBI:33019"/>
        <dbReference type="ChEBI" id="CHEBI:58285"/>
        <dbReference type="ChEBI" id="CHEBI:87133"/>
    </reaction>
</comment>
<comment type="caution">
    <text evidence="5">Lacks conserved residue(s) required for the propagation of feature annotation.</text>
</comment>
<dbReference type="HAMAP" id="MF_00528">
    <property type="entry name" value="Maf"/>
    <property type="match status" value="1"/>
</dbReference>
<protein>
    <recommendedName>
        <fullName evidence="5">7-methyl-GTP pyrophosphatase</fullName>
        <shortName evidence="5">m(7)GTP pyrophosphatase</shortName>
        <ecNumber evidence="5">3.6.1.-</ecNumber>
    </recommendedName>
</protein>
<dbReference type="AlphaFoldDB" id="A0A2S9V6P0"/>